<dbReference type="AlphaFoldDB" id="A0AAV5A0M9"/>
<proteinExistence type="predicted"/>
<dbReference type="EMBL" id="BPWL01000001">
    <property type="protein sequence ID" value="GJJ06758.1"/>
    <property type="molecule type" value="Genomic_DNA"/>
</dbReference>
<comment type="caution">
    <text evidence="2">The sequence shown here is derived from an EMBL/GenBank/DDBJ whole genome shotgun (WGS) entry which is preliminary data.</text>
</comment>
<reference evidence="2" key="1">
    <citation type="submission" date="2021-10" db="EMBL/GenBank/DDBJ databases">
        <title>De novo Genome Assembly of Clathrus columnatus (Basidiomycota, Fungi) Using Illumina and Nanopore Sequence Data.</title>
        <authorList>
            <person name="Ogiso-Tanaka E."/>
            <person name="Itagaki H."/>
            <person name="Hosoya T."/>
            <person name="Hosaka K."/>
        </authorList>
    </citation>
    <scope>NUCLEOTIDE SEQUENCE</scope>
    <source>
        <strain evidence="2">MO-923</strain>
    </source>
</reference>
<feature type="compositionally biased region" description="Polar residues" evidence="1">
    <location>
        <begin position="1"/>
        <end position="23"/>
    </location>
</feature>
<evidence type="ECO:0000313" key="2">
    <source>
        <dbReference type="EMBL" id="GJJ06758.1"/>
    </source>
</evidence>
<feature type="region of interest" description="Disordered" evidence="1">
    <location>
        <begin position="1"/>
        <end position="26"/>
    </location>
</feature>
<keyword evidence="3" id="KW-1185">Reference proteome</keyword>
<protein>
    <submittedName>
        <fullName evidence="2">Uncharacterized protein</fullName>
    </submittedName>
</protein>
<name>A0AAV5A0M9_9AGAM</name>
<organism evidence="2 3">
    <name type="scientific">Clathrus columnatus</name>
    <dbReference type="NCBI Taxonomy" id="1419009"/>
    <lineage>
        <taxon>Eukaryota</taxon>
        <taxon>Fungi</taxon>
        <taxon>Dikarya</taxon>
        <taxon>Basidiomycota</taxon>
        <taxon>Agaricomycotina</taxon>
        <taxon>Agaricomycetes</taxon>
        <taxon>Phallomycetidae</taxon>
        <taxon>Phallales</taxon>
        <taxon>Clathraceae</taxon>
        <taxon>Clathrus</taxon>
    </lineage>
</organism>
<accession>A0AAV5A0M9</accession>
<dbReference type="Proteomes" id="UP001050691">
    <property type="component" value="Unassembled WGS sequence"/>
</dbReference>
<sequence>MSPNPGGTKAETSARQFTNNNRNVKPLQALPKNLRVPSQWKTSGRSLKVLERLVAKPPHKQLPRDFIGICWSGPIFSGVG</sequence>
<evidence type="ECO:0000256" key="1">
    <source>
        <dbReference type="SAM" id="MobiDB-lite"/>
    </source>
</evidence>
<gene>
    <name evidence="2" type="ORF">Clacol_000954</name>
</gene>
<evidence type="ECO:0000313" key="3">
    <source>
        <dbReference type="Proteomes" id="UP001050691"/>
    </source>
</evidence>